<dbReference type="GeneID" id="9628497"/>
<dbReference type="EMBL" id="GL378349">
    <property type="protein sequence ID" value="EFJ46718.1"/>
    <property type="molecule type" value="Genomic_DNA"/>
</dbReference>
<evidence type="ECO:0000256" key="1">
    <source>
        <dbReference type="SAM" id="MobiDB-lite"/>
    </source>
</evidence>
<feature type="compositionally biased region" description="Acidic residues" evidence="1">
    <location>
        <begin position="993"/>
        <end position="1002"/>
    </location>
</feature>
<gene>
    <name evidence="3" type="ORF">VOLCADRAFT_92783</name>
</gene>
<sequence>MALPTFLHLAQQLLSPSSIATSPQTGRCSCQNRISVWSLPLLLTQPQCLRPRQALMPPPSRQQRCYRRVLQLLIHRLVTQPLSPCWPPASYEPTPPKASCVADTGDTAATATAIATARAAARLEVLNAKLAGHPMPSLDHYNCAMELTRQIERHVVYPAPFIRGRSTYKIPSGEPEEAPGGWRGKVALALQTPARGAAQGDGGGGGGGGGTHSSVDNGGGGGEASAQSLHLHVVAHTPPGTTTACVSGSAGTGAGSADGAALPGGVAARSPGVVSAAPPPRILARYGCLDAAPQPCRIMWDSPSTEVRVDGAYQPRSNGGGSADVAAADGFAAGTAVLLGPPWHNKQQQLDTAELLRPSLDRWEPISATVAAAPSAVGGPEAPPMAYAREGAAAAAAAAAGDRGNRGGLRAGASGAAVPACVIAGPCPSPGLMLLEMELDVHTLSAVAPPPLLSAPLPVVVVDAPAVQREVNAVAVAALAAAMAADGAYQAGEQQLLQYPPWLLSFLYDLGQFLELAARGEAQAWVARTHSTPTQPLTAAEGIPWDLRPELPSAASGPCGWSGEGSSRTGGAEDADGAVGPDDLVSESSSSWSVADVQGDERLEAGQELDVDGSGDDDAAANGVQQGIAVGQQSGRKGEAEAQLMCLAASLAAYACKQGLPALLSYVLSRAAGAGLGLIEVDEEVGALMAALAGESGGGRGGREGLGLAHLAVSSGSAEVVESLLLRAREEVTPLPPPGAVAAVATPVVQVDPTSSAAALAAAAAAPAGPGGSGGVGGGLEGDPGLGTMSACTVLFVRPGPGGVTALHLAALMYGKSPDQVQSLMSLCPLVAHAWFTVCDGGGNSAAQYALRAGAAELNSQLPRCYPAAVFGVLQPVLPLFFTLITFECDFKELLAMEVLEAQALGWPKPEVALAAAVATAQQLVTHPAVPCDDCDQVLVPPPATAAETSPSDLNGGVAGGARSGTQPPRPCGTFPGDSSGHSGLLYSASGVIDDDPGDDDPGGAVGLAARDVRTGAVPPGDRTGTCGSSQHSPLQPPVAPCRPQLHEVRAPLPVLHPPSSPGSGGSGDDSSSSSGVTVATSASTRPLGRCRRLTRAIHRRSAALRHLPWAAPLYGFTDPSLELDFTARTAALALQRSHFGLAFHAAVLAGCVCKFLAAQAATGASLTMTHGSPSLHLRAGATLAFLGELLSATGPSLCKLCASALVVVLGLGGRAHDATLVIGSVVQCVGVAAVHLVGRPHPEAFEVADMDLQEALVTLFQCVILPVMEQMNSFTLGVVNMVICGIVMEWPMAVSHGWQGAAAVMLIVSRFVVGMAVRYGLAVWARASYMRRVANCSRHTCH</sequence>
<evidence type="ECO:0000313" key="4">
    <source>
        <dbReference type="Proteomes" id="UP000001058"/>
    </source>
</evidence>
<evidence type="ECO:0000313" key="3">
    <source>
        <dbReference type="EMBL" id="EFJ46718.1"/>
    </source>
</evidence>
<feature type="region of interest" description="Disordered" evidence="1">
    <location>
        <begin position="547"/>
        <end position="595"/>
    </location>
</feature>
<dbReference type="PANTHER" id="PTHR40903">
    <property type="entry name" value="GLYCINE-RICH CELL WALL STRUCTURAL PROTEIN 1-LIKE"/>
    <property type="match status" value="1"/>
</dbReference>
<evidence type="ECO:0000256" key="2">
    <source>
        <dbReference type="SAM" id="Phobius"/>
    </source>
</evidence>
<feature type="region of interest" description="Disordered" evidence="1">
    <location>
        <begin position="941"/>
        <end position="1084"/>
    </location>
</feature>
<feature type="region of interest" description="Disordered" evidence="1">
    <location>
        <begin position="195"/>
        <end position="225"/>
    </location>
</feature>
<dbReference type="Proteomes" id="UP000001058">
    <property type="component" value="Unassembled WGS sequence"/>
</dbReference>
<keyword evidence="2" id="KW-0812">Transmembrane</keyword>
<dbReference type="RefSeq" id="XP_002952247.1">
    <property type="nucleotide sequence ID" value="XM_002952201.1"/>
</dbReference>
<feature type="compositionally biased region" description="Gly residues" evidence="1">
    <location>
        <begin position="199"/>
        <end position="223"/>
    </location>
</feature>
<dbReference type="KEGG" id="vcn:VOLCADRAFT_92783"/>
<dbReference type="PANTHER" id="PTHR40903:SF1">
    <property type="entry name" value="HYPHALLY REGULATED CELL WALL PROTEIN 3"/>
    <property type="match status" value="1"/>
</dbReference>
<organism evidence="4">
    <name type="scientific">Volvox carteri f. nagariensis</name>
    <dbReference type="NCBI Taxonomy" id="3068"/>
    <lineage>
        <taxon>Eukaryota</taxon>
        <taxon>Viridiplantae</taxon>
        <taxon>Chlorophyta</taxon>
        <taxon>core chlorophytes</taxon>
        <taxon>Chlorophyceae</taxon>
        <taxon>CS clade</taxon>
        <taxon>Chlamydomonadales</taxon>
        <taxon>Volvocaceae</taxon>
        <taxon>Volvox</taxon>
    </lineage>
</organism>
<dbReference type="InParanoid" id="D8U0G7"/>
<name>D8U0G7_VOLCA</name>
<feature type="transmembrane region" description="Helical" evidence="2">
    <location>
        <begin position="1299"/>
        <end position="1322"/>
    </location>
</feature>
<reference evidence="3 4" key="1">
    <citation type="journal article" date="2010" name="Science">
        <title>Genomic analysis of organismal complexity in the multicellular green alga Volvox carteri.</title>
        <authorList>
            <person name="Prochnik S.E."/>
            <person name="Umen J."/>
            <person name="Nedelcu A.M."/>
            <person name="Hallmann A."/>
            <person name="Miller S.M."/>
            <person name="Nishii I."/>
            <person name="Ferris P."/>
            <person name="Kuo A."/>
            <person name="Mitros T."/>
            <person name="Fritz-Laylin L.K."/>
            <person name="Hellsten U."/>
            <person name="Chapman J."/>
            <person name="Simakov O."/>
            <person name="Rensing S.A."/>
            <person name="Terry A."/>
            <person name="Pangilinan J."/>
            <person name="Kapitonov V."/>
            <person name="Jurka J."/>
            <person name="Salamov A."/>
            <person name="Shapiro H."/>
            <person name="Schmutz J."/>
            <person name="Grimwood J."/>
            <person name="Lindquist E."/>
            <person name="Lucas S."/>
            <person name="Grigoriev I.V."/>
            <person name="Schmitt R."/>
            <person name="Kirk D."/>
            <person name="Rokhsar D.S."/>
        </authorList>
    </citation>
    <scope>NUCLEOTIDE SEQUENCE [LARGE SCALE GENOMIC DNA]</scope>
    <source>
        <strain evidence="4">f. Nagariensis / Eve</strain>
    </source>
</reference>
<keyword evidence="2" id="KW-0472">Membrane</keyword>
<protein>
    <submittedName>
        <fullName evidence="3">Uncharacterized protein</fullName>
    </submittedName>
</protein>
<keyword evidence="2" id="KW-1133">Transmembrane helix</keyword>
<proteinExistence type="predicted"/>
<dbReference type="OrthoDB" id="543770at2759"/>
<keyword evidence="4" id="KW-1185">Reference proteome</keyword>
<feature type="compositionally biased region" description="Low complexity" evidence="1">
    <location>
        <begin position="1069"/>
        <end position="1084"/>
    </location>
</feature>
<accession>D8U0G7</accession>